<evidence type="ECO:0000256" key="11">
    <source>
        <dbReference type="ARBA" id="ARBA00047669"/>
    </source>
</evidence>
<evidence type="ECO:0000256" key="1">
    <source>
        <dbReference type="ARBA" id="ARBA00001913"/>
    </source>
</evidence>
<evidence type="ECO:0000256" key="3">
    <source>
        <dbReference type="ARBA" id="ARBA00007658"/>
    </source>
</evidence>
<keyword evidence="16" id="KW-0479">Metal-binding</keyword>
<dbReference type="GO" id="GO:0000139">
    <property type="term" value="C:Golgi membrane"/>
    <property type="evidence" value="ECO:0007669"/>
    <property type="project" value="TreeGrafter"/>
</dbReference>
<feature type="active site" description="Proton donor" evidence="15">
    <location>
        <position position="620"/>
    </location>
</feature>
<keyword evidence="21" id="KW-1185">Reference proteome</keyword>
<evidence type="ECO:0000256" key="7">
    <source>
        <dbReference type="ARBA" id="ARBA00022968"/>
    </source>
</evidence>
<evidence type="ECO:0000256" key="17">
    <source>
        <dbReference type="PIRSR" id="PIRSR601382-3"/>
    </source>
</evidence>
<evidence type="ECO:0000256" key="6">
    <source>
        <dbReference type="ARBA" id="ARBA00022837"/>
    </source>
</evidence>
<comment type="subcellular location">
    <subcellularLocation>
        <location evidence="14">Endomembrane system</location>
        <topology evidence="14">Single-pass type II membrane protein</topology>
    </subcellularLocation>
</comment>
<keyword evidence="8 19" id="KW-0472">Membrane</keyword>
<comment type="catalytic activity">
    <reaction evidence="12">
        <text>N(4)-(alpha-D-Man-(1-&gt;2)-alpha-D-Man-(1-&gt;2)-alpha-D-Man-(1-&gt;3)-[alpha-D-Man-(1-&gt;2)-alpha-D-Man-(1-&gt;3)-[alpha-D-Man-(1-&gt;2)-alpha-D-Man-(1-&gt;6)]-alpha-D-Man-(1-&gt;6)]-beta-D-Man-(1-&gt;4)-beta-D-GlcNAc-(1-&gt;4)-beta-D-GlcNAc)-L-asparaginyl-[protein] (N-glucan mannose isomer 9A1,2,3B1,2,3) + 4 H2O = N(4)-(alpha-D-Man-(1-&gt;3)-[alpha-D-Man-(1-&gt;3)-[alpha-D-Man-(1-&gt;6)]-alpha-D-Man-(1-&gt;6)]-beta-D-Man-(1-&gt;4)-beta-D-GlcNAc-(1-&gt;4)-beta-D-GlcNAc)-L-asparaginyl-[protein] (N-glucan mannose isomer 5A1,2) + 4 beta-D-mannose</text>
        <dbReference type="Rhea" id="RHEA:56008"/>
        <dbReference type="Rhea" id="RHEA-COMP:14356"/>
        <dbReference type="Rhea" id="RHEA-COMP:14367"/>
        <dbReference type="ChEBI" id="CHEBI:15377"/>
        <dbReference type="ChEBI" id="CHEBI:28563"/>
        <dbReference type="ChEBI" id="CHEBI:59087"/>
        <dbReference type="ChEBI" id="CHEBI:139493"/>
        <dbReference type="EC" id="3.2.1.113"/>
    </reaction>
</comment>
<dbReference type="Proteomes" id="UP001153620">
    <property type="component" value="Chromosome 2"/>
</dbReference>
<dbReference type="FunFam" id="1.50.10.10:FF:000002">
    <property type="entry name" value="alpha-1,2-Mannosidase"/>
    <property type="match status" value="1"/>
</dbReference>
<dbReference type="Pfam" id="PF01532">
    <property type="entry name" value="Glyco_hydro_47"/>
    <property type="match status" value="1"/>
</dbReference>
<dbReference type="Gene3D" id="1.50.10.10">
    <property type="match status" value="1"/>
</dbReference>
<evidence type="ECO:0000256" key="2">
    <source>
        <dbReference type="ARBA" id="ARBA00004922"/>
    </source>
</evidence>
<keyword evidence="4 19" id="KW-0812">Transmembrane</keyword>
<evidence type="ECO:0000256" key="13">
    <source>
        <dbReference type="ARBA" id="ARBA00054774"/>
    </source>
</evidence>
<dbReference type="InterPro" id="IPR001382">
    <property type="entry name" value="Glyco_hydro_47"/>
</dbReference>
<dbReference type="PANTHER" id="PTHR11742">
    <property type="entry name" value="MANNOSYL-OLIGOSACCHARIDE ALPHA-1,2-MANNOSIDASE-RELATED"/>
    <property type="match status" value="1"/>
</dbReference>
<evidence type="ECO:0000256" key="10">
    <source>
        <dbReference type="ARBA" id="ARBA00023295"/>
    </source>
</evidence>
<dbReference type="GO" id="GO:0005509">
    <property type="term" value="F:calcium ion binding"/>
    <property type="evidence" value="ECO:0007669"/>
    <property type="project" value="InterPro"/>
</dbReference>
<keyword evidence="5 18" id="KW-0378">Hydrolase</keyword>
<keyword evidence="10 18" id="KW-0326">Glycosidase</keyword>
<dbReference type="InterPro" id="IPR036026">
    <property type="entry name" value="Seven-hairpin_glycosidases"/>
</dbReference>
<keyword evidence="6 16" id="KW-0106">Calcium</keyword>
<evidence type="ECO:0000256" key="18">
    <source>
        <dbReference type="RuleBase" id="RU361193"/>
    </source>
</evidence>
<feature type="active site" description="Proton donor" evidence="15">
    <location>
        <position position="377"/>
    </location>
</feature>
<dbReference type="EMBL" id="OU895878">
    <property type="protein sequence ID" value="CAG9803708.1"/>
    <property type="molecule type" value="Genomic_DNA"/>
</dbReference>
<evidence type="ECO:0000256" key="8">
    <source>
        <dbReference type="ARBA" id="ARBA00023136"/>
    </source>
</evidence>
<comment type="pathway">
    <text evidence="2">Protein modification; protein glycosylation.</text>
</comment>
<comment type="function">
    <text evidence="13">Involved in the maturation of Asn-linked oligosaccharides. Progressively trim alpha-1,2-linked mannose residues from Man(9)GlcNAc(2) to produce Man(5)GlcNAc(2).</text>
</comment>
<gene>
    <name evidence="20" type="ORF">CHIRRI_LOCUS6605</name>
</gene>
<protein>
    <recommendedName>
        <fullName evidence="18">alpha-1,2-Mannosidase</fullName>
        <ecNumber evidence="18">3.2.1.-</ecNumber>
    </recommendedName>
</protein>
<keyword evidence="9 17" id="KW-1015">Disulfide bond</keyword>
<accession>A0A9N9RUG6</accession>
<evidence type="ECO:0000256" key="12">
    <source>
        <dbReference type="ARBA" id="ARBA00048605"/>
    </source>
</evidence>
<sequence>MLPTYQRFNASSSGKIRSFRASERILIFLVFISFLIIVLFGFFLLPDFGGTNVIQAYNKFKQAGPEMFIPAPPIDKNRDIFDLDKLRLDQKIKSELNDVDLLEKPEVQEPPKVPIAPIPVPVHNKNHPQTKKVVTTESSELIYHVNGADQDPTARKRRDKVKEVTLHFCNVRTVFIVELTNKKIINMSNSPLILSAITVIALTGITLTSLKYNKNGNEDEIFVDNYHDYDDDFSLNGTHPNISQYPKIHYNINQNGSVLNEKRVVKRSNGAIRIDYSIVDKNLSMIDESRRQKVKEMMQHAWSNYKLYAWGKNELKPISKRAHTGSIFGSYELGATIVDSMDTLYIMGMKDEFDEGREWIAKEFTLDNVSADISVFETNIRFVGGLLAAYALTGDPIFKEKAQYVADKLLPAFQTPTGIPYALINFRSGSSKNYGWASGGSSILSEFGTLHLEFAYLSDITGNSVYRERVMNIRSILKDLEKPKGLYPNYLNPKTGKWGQQHMSLGALGDSFFEYLLKSWLQSGQTDEEAREMYDEAMVAIMEHMVRKSSPGGLTYVSDMKFDRLEHKMDHLACFAGGLFGLGARTLQNQYAEKYMEVAEGITNTCHESYVRTYTHLGPESFRFSDAVEAKALKSQEKYYILRPETFESYFIMWRLTHDQKYRDWGWDAIQALEKHCRSDGGYSGIKNVYLEPPQQDDVQQSFFLAESLKYLYLLYSDDSLLPLDEWVFNTEAHPLPIKNSNPLYRLASPSSSP</sequence>
<keyword evidence="7" id="KW-0735">Signal-anchor</keyword>
<evidence type="ECO:0000256" key="4">
    <source>
        <dbReference type="ARBA" id="ARBA00022692"/>
    </source>
</evidence>
<name>A0A9N9RUG6_9DIPT</name>
<keyword evidence="19" id="KW-1133">Transmembrane helix</keyword>
<feature type="binding site" evidence="16">
    <location>
        <position position="731"/>
    </location>
    <ligand>
        <name>Ca(2+)</name>
        <dbReference type="ChEBI" id="CHEBI:29108"/>
    </ligand>
</feature>
<dbReference type="PANTHER" id="PTHR11742:SF6">
    <property type="entry name" value="MANNOSYL-OLIGOSACCHARIDE ALPHA-1,2-MANNOSIDASE IA-RELATED"/>
    <property type="match status" value="1"/>
</dbReference>
<organism evidence="20 21">
    <name type="scientific">Chironomus riparius</name>
    <dbReference type="NCBI Taxonomy" id="315576"/>
    <lineage>
        <taxon>Eukaryota</taxon>
        <taxon>Metazoa</taxon>
        <taxon>Ecdysozoa</taxon>
        <taxon>Arthropoda</taxon>
        <taxon>Hexapoda</taxon>
        <taxon>Insecta</taxon>
        <taxon>Pterygota</taxon>
        <taxon>Neoptera</taxon>
        <taxon>Endopterygota</taxon>
        <taxon>Diptera</taxon>
        <taxon>Nematocera</taxon>
        <taxon>Chironomoidea</taxon>
        <taxon>Chironomidae</taxon>
        <taxon>Chironominae</taxon>
        <taxon>Chironomus</taxon>
    </lineage>
</organism>
<feature type="transmembrane region" description="Helical" evidence="19">
    <location>
        <begin position="25"/>
        <end position="45"/>
    </location>
</feature>
<comment type="catalytic activity">
    <reaction evidence="11">
        <text>N(4)-(alpha-D-Man-(1-&gt;2)-alpha-D-Man-(1-&gt;2)-alpha-D-Man-(1-&gt;3)-[alpha-D-Man-(1-&gt;3)-[alpha-D-Man-(1-&gt;2)-alpha-D-Man-(1-&gt;6)]-alpha-D-Man-(1-&gt;6)]-beta-D-Man-(1-&gt;4)-beta-D-GlcNAc-(1-&gt;4)-beta-D-GlcNAc)-L-asparaginyl-[protein] (N-glucan mannose isomer 8A1,2,3B1,3) + 3 H2O = N(4)-(alpha-D-Man-(1-&gt;3)-[alpha-D-Man-(1-&gt;3)-[alpha-D-Man-(1-&gt;6)]-alpha-D-Man-(1-&gt;6)]-beta-D-Man-(1-&gt;4)-beta-D-GlcNAc-(1-&gt;4)-beta-D-GlcNAc)-L-asparaginyl-[protein] (N-glucan mannose isomer 5A1,2) + 3 beta-D-mannose</text>
        <dbReference type="Rhea" id="RHEA:56028"/>
        <dbReference type="Rhea" id="RHEA-COMP:14358"/>
        <dbReference type="Rhea" id="RHEA-COMP:14367"/>
        <dbReference type="ChEBI" id="CHEBI:15377"/>
        <dbReference type="ChEBI" id="CHEBI:28563"/>
        <dbReference type="ChEBI" id="CHEBI:59087"/>
        <dbReference type="ChEBI" id="CHEBI:60628"/>
        <dbReference type="EC" id="3.2.1.113"/>
    </reaction>
</comment>
<dbReference type="AlphaFoldDB" id="A0A9N9RUG6"/>
<comment type="similarity">
    <text evidence="3 18">Belongs to the glycosyl hydrolase 47 family.</text>
</comment>
<evidence type="ECO:0000256" key="19">
    <source>
        <dbReference type="SAM" id="Phobius"/>
    </source>
</evidence>
<dbReference type="InterPro" id="IPR050749">
    <property type="entry name" value="Glycosyl_Hydrolase_47"/>
</dbReference>
<evidence type="ECO:0000256" key="15">
    <source>
        <dbReference type="PIRSR" id="PIRSR601382-1"/>
    </source>
</evidence>
<feature type="active site" evidence="15">
    <location>
        <position position="510"/>
    </location>
</feature>
<dbReference type="GO" id="GO:0005975">
    <property type="term" value="P:carbohydrate metabolic process"/>
    <property type="evidence" value="ECO:0007669"/>
    <property type="project" value="InterPro"/>
</dbReference>
<evidence type="ECO:0000256" key="9">
    <source>
        <dbReference type="ARBA" id="ARBA00023157"/>
    </source>
</evidence>
<dbReference type="SUPFAM" id="SSF48225">
    <property type="entry name" value="Seven-hairpin glycosidases"/>
    <property type="match status" value="1"/>
</dbReference>
<feature type="disulfide bond" evidence="17">
    <location>
        <begin position="574"/>
        <end position="606"/>
    </location>
</feature>
<reference evidence="20" key="1">
    <citation type="submission" date="2022-01" db="EMBL/GenBank/DDBJ databases">
        <authorList>
            <person name="King R."/>
        </authorList>
    </citation>
    <scope>NUCLEOTIDE SEQUENCE</scope>
</reference>
<reference evidence="20" key="2">
    <citation type="submission" date="2022-10" db="EMBL/GenBank/DDBJ databases">
        <authorList>
            <consortium name="ENA_rothamsted_submissions"/>
            <consortium name="culmorum"/>
            <person name="King R."/>
        </authorList>
    </citation>
    <scope>NUCLEOTIDE SEQUENCE</scope>
</reference>
<dbReference type="InterPro" id="IPR012341">
    <property type="entry name" value="6hp_glycosidase-like_sf"/>
</dbReference>
<evidence type="ECO:0000256" key="14">
    <source>
        <dbReference type="ARBA" id="ARBA00060399"/>
    </source>
</evidence>
<evidence type="ECO:0000313" key="20">
    <source>
        <dbReference type="EMBL" id="CAG9803708.1"/>
    </source>
</evidence>
<dbReference type="GO" id="GO:0005783">
    <property type="term" value="C:endoplasmic reticulum"/>
    <property type="evidence" value="ECO:0007669"/>
    <property type="project" value="TreeGrafter"/>
</dbReference>
<evidence type="ECO:0000256" key="5">
    <source>
        <dbReference type="ARBA" id="ARBA00022801"/>
    </source>
</evidence>
<dbReference type="PRINTS" id="PR00747">
    <property type="entry name" value="GLYHDRLASE47"/>
</dbReference>
<proteinExistence type="inferred from homology"/>
<comment type="cofactor">
    <cofactor evidence="1 16">
        <name>Ca(2+)</name>
        <dbReference type="ChEBI" id="CHEBI:29108"/>
    </cofactor>
</comment>
<evidence type="ECO:0000313" key="21">
    <source>
        <dbReference type="Proteomes" id="UP001153620"/>
    </source>
</evidence>
<feature type="active site" evidence="15">
    <location>
        <position position="645"/>
    </location>
</feature>
<dbReference type="OrthoDB" id="8118055at2759"/>
<dbReference type="GO" id="GO:0004571">
    <property type="term" value="F:mannosyl-oligosaccharide 1,2-alpha-mannosidase activity"/>
    <property type="evidence" value="ECO:0007669"/>
    <property type="project" value="UniProtKB-EC"/>
</dbReference>
<dbReference type="EC" id="3.2.1.-" evidence="18"/>
<evidence type="ECO:0000256" key="16">
    <source>
        <dbReference type="PIRSR" id="PIRSR601382-2"/>
    </source>
</evidence>